<organism evidence="9 10">
    <name type="scientific">Colletotrichum chlorophyti</name>
    <dbReference type="NCBI Taxonomy" id="708187"/>
    <lineage>
        <taxon>Eukaryota</taxon>
        <taxon>Fungi</taxon>
        <taxon>Dikarya</taxon>
        <taxon>Ascomycota</taxon>
        <taxon>Pezizomycotina</taxon>
        <taxon>Sordariomycetes</taxon>
        <taxon>Hypocreomycetidae</taxon>
        <taxon>Glomerellales</taxon>
        <taxon>Glomerellaceae</taxon>
        <taxon>Colletotrichum</taxon>
    </lineage>
</organism>
<dbReference type="InterPro" id="IPR050562">
    <property type="entry name" value="FAD_mOase_fung"/>
</dbReference>
<evidence type="ECO:0000256" key="4">
    <source>
        <dbReference type="ARBA" id="ARBA00022827"/>
    </source>
</evidence>
<sequence length="778" mass="84081">MGFKVVIVGGSVAGLSLANMLERLDIDYILLEAYPNIAPQVGASIGLLPNGFRILDQLGCYEPIRDIAGDFYLASTIRGPDGKTARDNGIESGYHLEYRTGYPSIFIDRQMLLQVLYDNLKNKDRVLPSKRVKHVEVIKNGVQVHTEDGSVFDGDIVVGADGIHSTVRKEMWRLGHQSSPGYFPPDEESRVPVDTRCIFGISKRPSNLPAGGQQIVHHDGRSYLIVSAPGNRTYWFLFQGVGKTKYGRDIPRYSKEDTENLAMAHLNDKILETVTFGDIYKNRILATLVPLEEYVFEKWHYRRIVTIGDASHKIDPISGQGGNGAIEAAAILANSLTDMLEKHPKAQSIEIVEETLAQVHRNRHARAKSLVQQAHQLQMILTGRSPISKPVIEFLVPLLGQDAFLQTAIPICAASHHVHRLPMPKRHRLVPFNDELPARPIANKSASWAAWALAAGSLATLLYHSGGSAHLSALASYISASAKLLSSGPSGVNPPQGLLGLQGVGAAASQIQSVQFKTNLFASLAIWLVEGHRSGNRLSVLLWPSISSVALTAFGSNAVTPLLGLGIILRGSISIDGRHVQPSIAKSIIPSVVAGYAIPTILASLPIQNPRLYQALTLLVSVAPIFSATISKAISPVIKKITSLIQPYKPKAGFRGPGKEDFAAFYEKKDVAPLKFVYAFAAGLCATAHIVSFVHSKLETPSTAAPSSESNRLFGFASVAQSLYLAWDLRSKGFVTTKQAVVAGLGTVAGSLLLGPGAAFSAFFYWREHAISSLGDTL</sequence>
<feature type="transmembrane region" description="Helical" evidence="7">
    <location>
        <begin position="676"/>
        <end position="693"/>
    </location>
</feature>
<dbReference type="STRING" id="708187.A0A1Q8RRB0"/>
<comment type="caution">
    <text evidence="9">The sequence shown here is derived from an EMBL/GenBank/DDBJ whole genome shotgun (WGS) entry which is preliminary data.</text>
</comment>
<dbReference type="OrthoDB" id="16820at2759"/>
<dbReference type="Proteomes" id="UP000186583">
    <property type="component" value="Unassembled WGS sequence"/>
</dbReference>
<proteinExistence type="inferred from homology"/>
<dbReference type="AlphaFoldDB" id="A0A1Q8RRB0"/>
<keyword evidence="3" id="KW-0285">Flavoprotein</keyword>
<feature type="domain" description="FAD-binding" evidence="8">
    <location>
        <begin position="4"/>
        <end position="171"/>
    </location>
</feature>
<accession>A0A1Q8RRB0</accession>
<dbReference type="PRINTS" id="PR00420">
    <property type="entry name" value="RNGMNOXGNASE"/>
</dbReference>
<dbReference type="GO" id="GO:0004497">
    <property type="term" value="F:monooxygenase activity"/>
    <property type="evidence" value="ECO:0007669"/>
    <property type="project" value="UniProtKB-KW"/>
</dbReference>
<comment type="cofactor">
    <cofactor evidence="1">
        <name>FAD</name>
        <dbReference type="ChEBI" id="CHEBI:57692"/>
    </cofactor>
</comment>
<evidence type="ECO:0000256" key="3">
    <source>
        <dbReference type="ARBA" id="ARBA00022630"/>
    </source>
</evidence>
<evidence type="ECO:0000313" key="9">
    <source>
        <dbReference type="EMBL" id="OLN86855.1"/>
    </source>
</evidence>
<name>A0A1Q8RRB0_9PEZI</name>
<dbReference type="SUPFAM" id="SSF51905">
    <property type="entry name" value="FAD/NAD(P)-binding domain"/>
    <property type="match status" value="1"/>
</dbReference>
<evidence type="ECO:0000256" key="7">
    <source>
        <dbReference type="SAM" id="Phobius"/>
    </source>
</evidence>
<evidence type="ECO:0000256" key="2">
    <source>
        <dbReference type="ARBA" id="ARBA00007992"/>
    </source>
</evidence>
<feature type="transmembrane region" description="Helical" evidence="7">
    <location>
        <begin position="741"/>
        <end position="766"/>
    </location>
</feature>
<feature type="transmembrane region" description="Helical" evidence="7">
    <location>
        <begin position="613"/>
        <end position="634"/>
    </location>
</feature>
<keyword evidence="4" id="KW-0274">FAD</keyword>
<dbReference type="PANTHER" id="PTHR47356">
    <property type="entry name" value="FAD-DEPENDENT MONOOXYGENASE ASQG-RELATED"/>
    <property type="match status" value="1"/>
</dbReference>
<evidence type="ECO:0000259" key="8">
    <source>
        <dbReference type="Pfam" id="PF01494"/>
    </source>
</evidence>
<keyword evidence="7" id="KW-0472">Membrane</keyword>
<dbReference type="PANTHER" id="PTHR47356:SF2">
    <property type="entry name" value="FAD-BINDING DOMAIN-CONTAINING PROTEIN-RELATED"/>
    <property type="match status" value="1"/>
</dbReference>
<dbReference type="Pfam" id="PF01494">
    <property type="entry name" value="FAD_binding_3"/>
    <property type="match status" value="2"/>
</dbReference>
<dbReference type="InterPro" id="IPR036188">
    <property type="entry name" value="FAD/NAD-bd_sf"/>
</dbReference>
<evidence type="ECO:0000256" key="1">
    <source>
        <dbReference type="ARBA" id="ARBA00001974"/>
    </source>
</evidence>
<evidence type="ECO:0000256" key="6">
    <source>
        <dbReference type="ARBA" id="ARBA00023033"/>
    </source>
</evidence>
<keyword evidence="7" id="KW-1133">Transmembrane helix</keyword>
<evidence type="ECO:0000256" key="5">
    <source>
        <dbReference type="ARBA" id="ARBA00023002"/>
    </source>
</evidence>
<protein>
    <submittedName>
        <fullName evidence="9">FAD-dependent urate hydroxylase 4</fullName>
    </submittedName>
</protein>
<feature type="transmembrane region" description="Helical" evidence="7">
    <location>
        <begin position="541"/>
        <end position="568"/>
    </location>
</feature>
<dbReference type="InterPro" id="IPR002938">
    <property type="entry name" value="FAD-bd"/>
</dbReference>
<dbReference type="GO" id="GO:0071949">
    <property type="term" value="F:FAD binding"/>
    <property type="evidence" value="ECO:0007669"/>
    <property type="project" value="InterPro"/>
</dbReference>
<gene>
    <name evidence="9" type="ORF">CCHL11_04554</name>
</gene>
<feature type="domain" description="FAD-binding" evidence="8">
    <location>
        <begin position="257"/>
        <end position="373"/>
    </location>
</feature>
<keyword evidence="10" id="KW-1185">Reference proteome</keyword>
<dbReference type="EMBL" id="MPGH01000108">
    <property type="protein sequence ID" value="OLN86855.1"/>
    <property type="molecule type" value="Genomic_DNA"/>
</dbReference>
<dbReference type="Gene3D" id="3.50.50.60">
    <property type="entry name" value="FAD/NAD(P)-binding domain"/>
    <property type="match status" value="1"/>
</dbReference>
<keyword evidence="5" id="KW-0560">Oxidoreductase</keyword>
<reference evidence="9 10" key="1">
    <citation type="submission" date="2016-11" db="EMBL/GenBank/DDBJ databases">
        <title>Draft Genome Assembly of Colletotrichum chlorophyti a pathogen of herbaceous plants.</title>
        <authorList>
            <person name="Gan P."/>
            <person name="Narusaka M."/>
            <person name="Tsushima A."/>
            <person name="Narusaka Y."/>
            <person name="Takano Y."/>
            <person name="Shirasu K."/>
        </authorList>
    </citation>
    <scope>NUCLEOTIDE SEQUENCE [LARGE SCALE GENOMIC DNA]</scope>
    <source>
        <strain evidence="9 10">NTL11</strain>
    </source>
</reference>
<keyword evidence="7" id="KW-0812">Transmembrane</keyword>
<comment type="similarity">
    <text evidence="2">Belongs to the paxM FAD-dependent monooxygenase family.</text>
</comment>
<evidence type="ECO:0000313" key="10">
    <source>
        <dbReference type="Proteomes" id="UP000186583"/>
    </source>
</evidence>
<keyword evidence="6" id="KW-0503">Monooxygenase</keyword>
<feature type="transmembrane region" description="Helical" evidence="7">
    <location>
        <begin position="588"/>
        <end position="607"/>
    </location>
</feature>